<organism evidence="3 4">
    <name type="scientific">Mycolicibacterium neoaurum VKM Ac-1815D</name>
    <dbReference type="NCBI Taxonomy" id="700508"/>
    <lineage>
        <taxon>Bacteria</taxon>
        <taxon>Bacillati</taxon>
        <taxon>Actinomycetota</taxon>
        <taxon>Actinomycetes</taxon>
        <taxon>Mycobacteriales</taxon>
        <taxon>Mycobacteriaceae</taxon>
        <taxon>Mycolicibacterium</taxon>
    </lineage>
</organism>
<evidence type="ECO:0000313" key="4">
    <source>
        <dbReference type="Proteomes" id="UP000018763"/>
    </source>
</evidence>
<evidence type="ECO:0000256" key="1">
    <source>
        <dbReference type="SAM" id="Coils"/>
    </source>
</evidence>
<sequence>MDVFTRLNERRVRQDARTLVDEFDSAGERAGKNFGENLSAGIERSAPRAERAAARMERSTDRVADSLGRVNVEQAKYDELSKKSTASDRQKIQQAEALAKAHRAYAASVRDAARATQEHLRIQRSAESSSSIGGDGPASSLRNTTTAMAALGGAARSPAAIAAVAPVLLQIGSAAVAATGSLLVLPGVLGAVGAAFGSLKLATSGFFDAIENVNDPEKFAESLRSLSPNAQQAALSIQSLMPALTELKTATQDALFADIGPGLERLTTAMLPQIQQLTTTVAASFNQMFDGVSNTLLSNPVLTGQITQNFGQAFQNLTPAAASLTQALTSLIAVGSTFLPDLARGASEAAAGFADMIEESARSGELQATIRDGITIVGMLIDATKSAGEMFGALATDGVAAMADIKLSVEAVSTVIRIASGDLEAWGDVFPTIGKMAAGTFADIGNSIDTHVLGPLRWVVDTLNELPGVSLPEIPDFQFTNEGFSARSSSPIPGTNTPGFAGTPALGGEDNASRRRRGLAPVETGEEAARRRVAGLPPAGRFLPSGQPGGWWPGLGVNGQPGGGFYTIGQEGYRAGMAPDWRTAGSGGGSGPRLPDAPVLPYEPRTSTAPTAALFSAENSLYDAQHTLAEKRARLTQLESTSTATAEDVQDARNDVREAEQAEHEAQLRLNEARMSATEKGIKQLNSASDQLGDVGAKLDRDFGLSRGLPGLAENLIKFVASLAAAGPMAQLGAIAAASPSQGGYGAMGILGAQGAFGDRFTGIDPQRMYGGGYGPSGIGPAAIGGGMGYGAYPGDAALLANVPSGRYTQEERGDLTQGLADCSSAVEDLVNMLDGRPTGGASMTTYNADEWLQSRGFLPGMGGPGDMRVGFNPEHMQATLPGGTPFNWGSKEAAARGGVGGTGAYDPSFTSHYYRPATGGVPSLTPRPALAPSPSLSTSGVPSSAALNSDPALTNPALTPDRPASGPAALPPLGSVPSSGGPLSTGMPQSPFLGAPAGPGAGEGAGATPIGGLAPPGGSGGGGAVGLTGGGAIGLGMQAGGMALDVMAPGAGQAAQTVVKLGSRAIEFGSQVGGIAASGAMETLLPTGGSELANNNWATKLAGGFAGMGPALPNTAGGKSAAQLAGQPGQNDQNAPNETNNNYDVKIDAAARDSGGLMRDFEYHTTAAAAAPGM</sequence>
<feature type="region of interest" description="Disordered" evidence="2">
    <location>
        <begin position="925"/>
        <end position="1016"/>
    </location>
</feature>
<feature type="compositionally biased region" description="Low complexity" evidence="2">
    <location>
        <begin position="925"/>
        <end position="945"/>
    </location>
</feature>
<proteinExistence type="predicted"/>
<feature type="compositionally biased region" description="Low complexity" evidence="2">
    <location>
        <begin position="964"/>
        <end position="985"/>
    </location>
</feature>
<name>V5XJJ1_MYCNE</name>
<feature type="compositionally biased region" description="Polar residues" evidence="2">
    <location>
        <begin position="1129"/>
        <end position="1143"/>
    </location>
</feature>
<keyword evidence="1" id="KW-0175">Coiled coil</keyword>
<feature type="region of interest" description="Disordered" evidence="2">
    <location>
        <begin position="116"/>
        <end position="141"/>
    </location>
</feature>
<reference evidence="3 4" key="1">
    <citation type="journal article" date="2014" name="Genome Announc.">
        <title>Complete Genome Sequence of Sterol-Transforming Mycobacterium neoaurum Strain VKM Ac-1815D.</title>
        <authorList>
            <person name="Shtratnikova V.Y."/>
            <person name="Bragin E.Y."/>
            <person name="Dovbnya D.V."/>
            <person name="Pekov Y.A."/>
            <person name="Schelkunov M.I."/>
            <person name="Strizhov N."/>
            <person name="Ivashina T.V."/>
            <person name="Ashapkin V.V."/>
            <person name="Donova M.V."/>
        </authorList>
    </citation>
    <scope>NUCLEOTIDE SEQUENCE [LARGE SCALE GENOMIC DNA]</scope>
    <source>
        <strain evidence="3 4">VKM Ac-1815D</strain>
    </source>
</reference>
<evidence type="ECO:0000256" key="2">
    <source>
        <dbReference type="SAM" id="MobiDB-lite"/>
    </source>
</evidence>
<feature type="region of interest" description="Disordered" evidence="2">
    <location>
        <begin position="1117"/>
        <end position="1143"/>
    </location>
</feature>
<dbReference type="Proteomes" id="UP000018763">
    <property type="component" value="Chromosome"/>
</dbReference>
<keyword evidence="4" id="KW-1185">Reference proteome</keyword>
<evidence type="ECO:0008006" key="5">
    <source>
        <dbReference type="Google" id="ProtNLM"/>
    </source>
</evidence>
<gene>
    <name evidence="3" type="ORF">D174_19450</name>
</gene>
<dbReference type="EMBL" id="CP006936">
    <property type="protein sequence ID" value="AHC28026.1"/>
    <property type="molecule type" value="Genomic_DNA"/>
</dbReference>
<evidence type="ECO:0000313" key="3">
    <source>
        <dbReference type="EMBL" id="AHC28026.1"/>
    </source>
</evidence>
<feature type="coiled-coil region" evidence="1">
    <location>
        <begin position="649"/>
        <end position="676"/>
    </location>
</feature>
<dbReference type="AlphaFoldDB" id="V5XJJ1"/>
<feature type="compositionally biased region" description="Polar residues" evidence="2">
    <location>
        <begin position="484"/>
        <end position="498"/>
    </location>
</feature>
<feature type="region of interest" description="Disordered" evidence="2">
    <location>
        <begin position="484"/>
        <end position="529"/>
    </location>
</feature>
<accession>V5XJJ1</accession>
<protein>
    <recommendedName>
        <fullName evidence="5">Tape measure protein</fullName>
    </recommendedName>
</protein>